<gene>
    <name evidence="8" type="ORF">SAMN04489797_2160</name>
</gene>
<comment type="similarity">
    <text evidence="2">Belongs to the SusD family.</text>
</comment>
<feature type="domain" description="RagB/SusD" evidence="6">
    <location>
        <begin position="327"/>
        <end position="459"/>
    </location>
</feature>
<evidence type="ECO:0000256" key="2">
    <source>
        <dbReference type="ARBA" id="ARBA00006275"/>
    </source>
</evidence>
<protein>
    <submittedName>
        <fullName evidence="8">SusD family protein</fullName>
    </submittedName>
</protein>
<dbReference type="Gene3D" id="1.25.40.390">
    <property type="match status" value="1"/>
</dbReference>
<dbReference type="InterPro" id="IPR011990">
    <property type="entry name" value="TPR-like_helical_dom_sf"/>
</dbReference>
<dbReference type="AlphaFoldDB" id="A0A1H1U866"/>
<sequence length="460" mass="50328">MKKHILILFTISVFFYGCSDILDTTPGDATTDANFPNSVDDLEQMVLGAYNAYPGRAIIEASSLISDDVRIAPTNTGQGTFLYNWTYTSTEADFEVVWDNAYTSINRANQVLLNFSRVTPTASEIEDYNQYVGEAYAMRALSHFILLQTFSKAYEPTNLGIPYVTSIEVQQQPARNTSLEVLDAIKTDIAEAMNLLPATATDVTRMNIPALRALKAKVALWEGDYPTVITEANTILASNPIATSTEFPNLWNDTSNAGVLFEIGRDATNAGDGLSGDLGGIYTRSSNSDIFYNPSDEIRGLYSSGDIRPGVYFSGSGATAEVTKYASSEGQPGLNDTKVFRAEDILLMRAEAKVRSASTDLSGAAADVSMLLVNRGLSAVTFGSSQDALNFIYDERRRELAYEGHRIYDAKRFGVNISREPADCINIADCTLSDVDRYTYPIPQSEIFANNSMVQNPGYN</sequence>
<evidence type="ECO:0000313" key="8">
    <source>
        <dbReference type="EMBL" id="SDS68541.1"/>
    </source>
</evidence>
<proteinExistence type="inferred from homology"/>
<dbReference type="Proteomes" id="UP000198963">
    <property type="component" value="Chromosome I"/>
</dbReference>
<feature type="domain" description="SusD-like N-terminal" evidence="7">
    <location>
        <begin position="35"/>
        <end position="220"/>
    </location>
</feature>
<comment type="subcellular location">
    <subcellularLocation>
        <location evidence="1">Cell outer membrane</location>
    </subcellularLocation>
</comment>
<dbReference type="InterPro" id="IPR012944">
    <property type="entry name" value="SusD_RagB_dom"/>
</dbReference>
<reference evidence="8 9" key="1">
    <citation type="submission" date="2016-10" db="EMBL/GenBank/DDBJ databases">
        <authorList>
            <person name="Varghese N."/>
            <person name="Submissions S."/>
        </authorList>
    </citation>
    <scope>NUCLEOTIDE SEQUENCE [LARGE SCALE GENOMIC DNA]</scope>
    <source>
        <strain evidence="8 9">RHA_55</strain>
    </source>
</reference>
<dbReference type="Pfam" id="PF07980">
    <property type="entry name" value="SusD_RagB"/>
    <property type="match status" value="1"/>
</dbReference>
<name>A0A1H1U866_9FLAO</name>
<evidence type="ECO:0000259" key="7">
    <source>
        <dbReference type="Pfam" id="PF14322"/>
    </source>
</evidence>
<dbReference type="STRING" id="1249933.SAMN04489797_2160"/>
<evidence type="ECO:0000256" key="4">
    <source>
        <dbReference type="ARBA" id="ARBA00023136"/>
    </source>
</evidence>
<dbReference type="Pfam" id="PF14322">
    <property type="entry name" value="SusD-like_3"/>
    <property type="match status" value="1"/>
</dbReference>
<dbReference type="InterPro" id="IPR033985">
    <property type="entry name" value="SusD-like_N"/>
</dbReference>
<evidence type="ECO:0000256" key="1">
    <source>
        <dbReference type="ARBA" id="ARBA00004442"/>
    </source>
</evidence>
<dbReference type="SUPFAM" id="SSF48452">
    <property type="entry name" value="TPR-like"/>
    <property type="match status" value="1"/>
</dbReference>
<evidence type="ECO:0000259" key="6">
    <source>
        <dbReference type="Pfam" id="PF07980"/>
    </source>
</evidence>
<keyword evidence="5" id="KW-0998">Cell outer membrane</keyword>
<dbReference type="GO" id="GO:0009279">
    <property type="term" value="C:cell outer membrane"/>
    <property type="evidence" value="ECO:0007669"/>
    <property type="project" value="UniProtKB-SubCell"/>
</dbReference>
<organism evidence="8 9">
    <name type="scientific">Winogradskyella sediminis</name>
    <dbReference type="NCBI Taxonomy" id="1382466"/>
    <lineage>
        <taxon>Bacteria</taxon>
        <taxon>Pseudomonadati</taxon>
        <taxon>Bacteroidota</taxon>
        <taxon>Flavobacteriia</taxon>
        <taxon>Flavobacteriales</taxon>
        <taxon>Flavobacteriaceae</taxon>
        <taxon>Winogradskyella</taxon>
    </lineage>
</organism>
<evidence type="ECO:0000256" key="3">
    <source>
        <dbReference type="ARBA" id="ARBA00022729"/>
    </source>
</evidence>
<dbReference type="RefSeq" id="WP_092446708.1">
    <property type="nucleotide sequence ID" value="NZ_LT629774.1"/>
</dbReference>
<keyword evidence="3" id="KW-0732">Signal</keyword>
<keyword evidence="9" id="KW-1185">Reference proteome</keyword>
<dbReference type="PROSITE" id="PS51257">
    <property type="entry name" value="PROKAR_LIPOPROTEIN"/>
    <property type="match status" value="1"/>
</dbReference>
<evidence type="ECO:0000313" key="9">
    <source>
        <dbReference type="Proteomes" id="UP000198963"/>
    </source>
</evidence>
<dbReference type="EMBL" id="LT629774">
    <property type="protein sequence ID" value="SDS68541.1"/>
    <property type="molecule type" value="Genomic_DNA"/>
</dbReference>
<accession>A0A1H1U866</accession>
<keyword evidence="4" id="KW-0472">Membrane</keyword>
<evidence type="ECO:0000256" key="5">
    <source>
        <dbReference type="ARBA" id="ARBA00023237"/>
    </source>
</evidence>